<dbReference type="Proteomes" id="UP000297703">
    <property type="component" value="Unassembled WGS sequence"/>
</dbReference>
<dbReference type="EMBL" id="QXTE01000016">
    <property type="protein sequence ID" value="TFK13230.1"/>
    <property type="molecule type" value="Genomic_DNA"/>
</dbReference>
<comment type="caution">
    <text evidence="1">The sequence shown here is derived from an EMBL/GenBank/DDBJ whole genome shotgun (WGS) entry which is preliminary data.</text>
</comment>
<evidence type="ECO:0000313" key="1">
    <source>
        <dbReference type="EMBL" id="TFK13230.1"/>
    </source>
</evidence>
<sequence length="154" mass="16980">MASPTPSHSTLLHPNGHQRYKTFPGIQSKFPLPYVIPLLLVPPLGPVQAALLPPSYLPPVHICRLFSHGRPLPELGRFTPSNLCSQASRLQPLNHPCCALHTGHYANALPAMTSSVPNLAPQDVKPPKVCRKQAPGKRVWRHPTASRIYVQFSR</sequence>
<reference evidence="1 2" key="1">
    <citation type="submission" date="2019-04" db="EMBL/GenBank/DDBJ databases">
        <title>Draft genome of the big-headed turtle Platysternon megacephalum.</title>
        <authorList>
            <person name="Gong S."/>
        </authorList>
    </citation>
    <scope>NUCLEOTIDE SEQUENCE [LARGE SCALE GENOMIC DNA]</scope>
    <source>
        <strain evidence="1">DO16091913</strain>
        <tissue evidence="1">Muscle</tissue>
    </source>
</reference>
<accession>A0A4D9F596</accession>
<organism evidence="1 2">
    <name type="scientific">Platysternon megacephalum</name>
    <name type="common">big-headed turtle</name>
    <dbReference type="NCBI Taxonomy" id="55544"/>
    <lineage>
        <taxon>Eukaryota</taxon>
        <taxon>Metazoa</taxon>
        <taxon>Chordata</taxon>
        <taxon>Craniata</taxon>
        <taxon>Vertebrata</taxon>
        <taxon>Euteleostomi</taxon>
        <taxon>Archelosauria</taxon>
        <taxon>Testudinata</taxon>
        <taxon>Testudines</taxon>
        <taxon>Cryptodira</taxon>
        <taxon>Durocryptodira</taxon>
        <taxon>Testudinoidea</taxon>
        <taxon>Platysternidae</taxon>
        <taxon>Platysternon</taxon>
    </lineage>
</organism>
<name>A0A4D9F596_9SAUR</name>
<dbReference type="AlphaFoldDB" id="A0A4D9F596"/>
<evidence type="ECO:0000313" key="2">
    <source>
        <dbReference type="Proteomes" id="UP000297703"/>
    </source>
</evidence>
<keyword evidence="2" id="KW-1185">Reference proteome</keyword>
<protein>
    <submittedName>
        <fullName evidence="1">SHC-transforming protein 4</fullName>
    </submittedName>
</protein>
<proteinExistence type="predicted"/>
<gene>
    <name evidence="1" type="ORF">DR999_PMT03174</name>
</gene>
<reference evidence="1 2" key="2">
    <citation type="submission" date="2019-04" db="EMBL/GenBank/DDBJ databases">
        <title>The genome sequence of big-headed turtle.</title>
        <authorList>
            <person name="Gong S."/>
        </authorList>
    </citation>
    <scope>NUCLEOTIDE SEQUENCE [LARGE SCALE GENOMIC DNA]</scope>
    <source>
        <strain evidence="1">DO16091913</strain>
        <tissue evidence="1">Muscle</tissue>
    </source>
</reference>